<keyword evidence="2" id="KW-1185">Reference proteome</keyword>
<gene>
    <name evidence="1" type="ORF">AVEN_111684_1</name>
</gene>
<comment type="caution">
    <text evidence="1">The sequence shown here is derived from an EMBL/GenBank/DDBJ whole genome shotgun (WGS) entry which is preliminary data.</text>
</comment>
<organism evidence="1 2">
    <name type="scientific">Araneus ventricosus</name>
    <name type="common">Orbweaver spider</name>
    <name type="synonym">Epeira ventricosa</name>
    <dbReference type="NCBI Taxonomy" id="182803"/>
    <lineage>
        <taxon>Eukaryota</taxon>
        <taxon>Metazoa</taxon>
        <taxon>Ecdysozoa</taxon>
        <taxon>Arthropoda</taxon>
        <taxon>Chelicerata</taxon>
        <taxon>Arachnida</taxon>
        <taxon>Araneae</taxon>
        <taxon>Araneomorphae</taxon>
        <taxon>Entelegynae</taxon>
        <taxon>Araneoidea</taxon>
        <taxon>Araneidae</taxon>
        <taxon>Araneus</taxon>
    </lineage>
</organism>
<dbReference type="EMBL" id="BGPR01013258">
    <property type="protein sequence ID" value="GBN59850.1"/>
    <property type="molecule type" value="Genomic_DNA"/>
</dbReference>
<sequence length="91" mass="10100">MKVIGKWASNHLSEVWYVTEVSRNLFSVSQTLAKGFVFRAEVNECSLTRDGHVCLRGIRTVNGVYALKMRVVCPEVPAEVCVASADQSLQL</sequence>
<dbReference type="OrthoDB" id="6426823at2759"/>
<proteinExistence type="predicted"/>
<name>A0A4Y2QAD0_ARAVE</name>
<protein>
    <submittedName>
        <fullName evidence="1">Uncharacterized protein</fullName>
    </submittedName>
</protein>
<evidence type="ECO:0000313" key="1">
    <source>
        <dbReference type="EMBL" id="GBN59850.1"/>
    </source>
</evidence>
<reference evidence="1 2" key="1">
    <citation type="journal article" date="2019" name="Sci. Rep.">
        <title>Orb-weaving spider Araneus ventricosus genome elucidates the spidroin gene catalogue.</title>
        <authorList>
            <person name="Kono N."/>
            <person name="Nakamura H."/>
            <person name="Ohtoshi R."/>
            <person name="Moran D.A.P."/>
            <person name="Shinohara A."/>
            <person name="Yoshida Y."/>
            <person name="Fujiwara M."/>
            <person name="Mori M."/>
            <person name="Tomita M."/>
            <person name="Arakawa K."/>
        </authorList>
    </citation>
    <scope>NUCLEOTIDE SEQUENCE [LARGE SCALE GENOMIC DNA]</scope>
</reference>
<evidence type="ECO:0000313" key="2">
    <source>
        <dbReference type="Proteomes" id="UP000499080"/>
    </source>
</evidence>
<dbReference type="AlphaFoldDB" id="A0A4Y2QAD0"/>
<accession>A0A4Y2QAD0</accession>
<dbReference type="Proteomes" id="UP000499080">
    <property type="component" value="Unassembled WGS sequence"/>
</dbReference>